<gene>
    <name evidence="3" type="ORF">HGO97_003790</name>
</gene>
<dbReference type="RefSeq" id="WP_168866756.1">
    <property type="nucleotide sequence ID" value="NZ_JABACJ020000002.1"/>
</dbReference>
<evidence type="ECO:0000259" key="2">
    <source>
        <dbReference type="PROSITE" id="PS51099"/>
    </source>
</evidence>
<keyword evidence="4" id="KW-1185">Reference proteome</keyword>
<sequence>MSKENLSFMVCCANGAGSSLMMKMTMQKVLDKVGLKPGKVHHCALSEGKTAAAQYDVVFCAQNFANMFKDAEKKGTKVIGLRNIMSAKEIEDKMRENGIID</sequence>
<accession>A0ABS6D0B1</accession>
<organism evidence="3 4">
    <name type="scientific">Faecalicatena faecalis</name>
    <dbReference type="NCBI Taxonomy" id="2726362"/>
    <lineage>
        <taxon>Bacteria</taxon>
        <taxon>Bacillati</taxon>
        <taxon>Bacillota</taxon>
        <taxon>Clostridia</taxon>
        <taxon>Lachnospirales</taxon>
        <taxon>Lachnospiraceae</taxon>
        <taxon>Faecalicatena</taxon>
    </lineage>
</organism>
<comment type="caution">
    <text evidence="3">The sequence shown here is derived from an EMBL/GenBank/DDBJ whole genome shotgun (WGS) entry which is preliminary data.</text>
</comment>
<proteinExistence type="predicted"/>
<dbReference type="EMBL" id="JABACJ020000002">
    <property type="protein sequence ID" value="MBU3874935.1"/>
    <property type="molecule type" value="Genomic_DNA"/>
</dbReference>
<feature type="domain" description="PTS EIIB type-2" evidence="2">
    <location>
        <begin position="6"/>
        <end position="101"/>
    </location>
</feature>
<protein>
    <submittedName>
        <fullName evidence="3">PTS sugar transporter subunit IIB</fullName>
    </submittedName>
</protein>
<dbReference type="InterPro" id="IPR036095">
    <property type="entry name" value="PTS_EIIB-like_sf"/>
</dbReference>
<dbReference type="Gene3D" id="3.40.50.2300">
    <property type="match status" value="1"/>
</dbReference>
<evidence type="ECO:0000256" key="1">
    <source>
        <dbReference type="ARBA" id="ARBA00022679"/>
    </source>
</evidence>
<keyword evidence="1" id="KW-0808">Transferase</keyword>
<dbReference type="CDD" id="cd05563">
    <property type="entry name" value="PTS_IIB_ascorbate"/>
    <property type="match status" value="1"/>
</dbReference>
<dbReference type="InterPro" id="IPR003501">
    <property type="entry name" value="PTS_EIIB_2/3"/>
</dbReference>
<dbReference type="Proteomes" id="UP000723714">
    <property type="component" value="Unassembled WGS sequence"/>
</dbReference>
<dbReference type="SUPFAM" id="SSF52794">
    <property type="entry name" value="PTS system IIB component-like"/>
    <property type="match status" value="1"/>
</dbReference>
<keyword evidence="3" id="KW-0813">Transport</keyword>
<reference evidence="3 4" key="1">
    <citation type="submission" date="2021-06" db="EMBL/GenBank/DDBJ databases">
        <title>Faecalicatena sp. nov. isolated from porcine feces.</title>
        <authorList>
            <person name="Oh B.S."/>
            <person name="Lee J.H."/>
        </authorList>
    </citation>
    <scope>NUCLEOTIDE SEQUENCE [LARGE SCALE GENOMIC DNA]</scope>
    <source>
        <strain evidence="3 4">AGMB00832</strain>
    </source>
</reference>
<dbReference type="InterPro" id="IPR013011">
    <property type="entry name" value="PTS_EIIB_2"/>
</dbReference>
<evidence type="ECO:0000313" key="3">
    <source>
        <dbReference type="EMBL" id="MBU3874935.1"/>
    </source>
</evidence>
<keyword evidence="3" id="KW-0762">Sugar transport</keyword>
<evidence type="ECO:0000313" key="4">
    <source>
        <dbReference type="Proteomes" id="UP000723714"/>
    </source>
</evidence>
<name>A0ABS6D0B1_9FIRM</name>
<dbReference type="PROSITE" id="PS51099">
    <property type="entry name" value="PTS_EIIB_TYPE_2"/>
    <property type="match status" value="1"/>
</dbReference>
<dbReference type="Pfam" id="PF02302">
    <property type="entry name" value="PTS_IIB"/>
    <property type="match status" value="1"/>
</dbReference>